<dbReference type="Proteomes" id="UP000710385">
    <property type="component" value="Unassembled WGS sequence"/>
</dbReference>
<dbReference type="InterPro" id="IPR028098">
    <property type="entry name" value="Glyco_trans_4-like_N"/>
</dbReference>
<evidence type="ECO:0000259" key="2">
    <source>
        <dbReference type="Pfam" id="PF00534"/>
    </source>
</evidence>
<evidence type="ECO:0000259" key="3">
    <source>
        <dbReference type="Pfam" id="PF13439"/>
    </source>
</evidence>
<dbReference type="InterPro" id="IPR050194">
    <property type="entry name" value="Glycosyltransferase_grp1"/>
</dbReference>
<dbReference type="PANTHER" id="PTHR45947:SF3">
    <property type="entry name" value="SULFOQUINOVOSYL TRANSFERASE SQD2"/>
    <property type="match status" value="1"/>
</dbReference>
<dbReference type="EMBL" id="JABTTY010000001">
    <property type="protein sequence ID" value="MBE7525519.1"/>
    <property type="molecule type" value="Genomic_DNA"/>
</dbReference>
<dbReference type="Gene3D" id="3.40.50.2000">
    <property type="entry name" value="Glycogen Phosphorylase B"/>
    <property type="match status" value="2"/>
</dbReference>
<evidence type="ECO:0000256" key="1">
    <source>
        <dbReference type="SAM" id="MobiDB-lite"/>
    </source>
</evidence>
<feature type="domain" description="Glycosyltransferase subfamily 4-like N-terminal" evidence="3">
    <location>
        <begin position="15"/>
        <end position="202"/>
    </location>
</feature>
<dbReference type="PANTHER" id="PTHR45947">
    <property type="entry name" value="SULFOQUINOVOSYL TRANSFERASE SQD2"/>
    <property type="match status" value="1"/>
</dbReference>
<protein>
    <submittedName>
        <fullName evidence="4">Glycosyltransferase family 4 protein</fullName>
    </submittedName>
</protein>
<dbReference type="Pfam" id="PF13439">
    <property type="entry name" value="Glyco_transf_4"/>
    <property type="match status" value="1"/>
</dbReference>
<evidence type="ECO:0000313" key="4">
    <source>
        <dbReference type="EMBL" id="MBE7525519.1"/>
    </source>
</evidence>
<accession>A0A928Y6V8</accession>
<dbReference type="Pfam" id="PF00534">
    <property type="entry name" value="Glycos_transf_1"/>
    <property type="match status" value="1"/>
</dbReference>
<organism evidence="4 5">
    <name type="scientific">candidate division WWE3 bacterium</name>
    <dbReference type="NCBI Taxonomy" id="2053526"/>
    <lineage>
        <taxon>Bacteria</taxon>
        <taxon>Katanobacteria</taxon>
    </lineage>
</organism>
<dbReference type="GO" id="GO:0016758">
    <property type="term" value="F:hexosyltransferase activity"/>
    <property type="evidence" value="ECO:0007669"/>
    <property type="project" value="TreeGrafter"/>
</dbReference>
<reference evidence="4" key="1">
    <citation type="submission" date="2020-05" db="EMBL/GenBank/DDBJ databases">
        <title>High-Quality Genomes of Partial-Nitritation/Anammox System by Hierarchical Clustering Based Hybrid Assembly.</title>
        <authorList>
            <person name="Liu L."/>
            <person name="Wang Y."/>
            <person name="Che Y."/>
            <person name="Chen Y."/>
            <person name="Xia Y."/>
            <person name="Luo R."/>
            <person name="Cheng S.H."/>
            <person name="Zheng C."/>
            <person name="Zhang T."/>
        </authorList>
    </citation>
    <scope>NUCLEOTIDE SEQUENCE</scope>
    <source>
        <strain evidence="4">H1_PAT1</strain>
    </source>
</reference>
<dbReference type="InterPro" id="IPR001296">
    <property type="entry name" value="Glyco_trans_1"/>
</dbReference>
<sequence>MNVIHFSCVAPPETGGIGQSAYEIVARLNKRGVDATLCAPVMKGSKGTRQSGVGYASDQNGVDPGRRDQGAGPSASHITRLPAFIRYGNAAALGGSMHSIMNEADIIHLHYPFFGTAEKVAQYCQWKRKPFVMTFHMDATGGFFLQTLFDMYRLLAQPAILLASRAVFVSSLDYATQSSIASFVRSHPDRVIENPFGVDTERFYPRTDPHESRAFRHAHGIPEQASLVGFVGGMDMAHAFKGIPVLLEAMKALSTDVHALLVGDGNRRVIYEAKARELGVASRCHFVGRLMPEDLGPAYRSMDMLVFPSTNGAEAFGLVAAEAAACGIPVIASNLHGVRTVVLDGETGILTPPGDADALGRAISRLFADANLCRRYGDAALRHAREHFNWDRHVDSLLSVYRSLCVSPS</sequence>
<feature type="domain" description="Glycosyl transferase family 1" evidence="2">
    <location>
        <begin position="214"/>
        <end position="380"/>
    </location>
</feature>
<comment type="caution">
    <text evidence="4">The sequence shown here is derived from an EMBL/GenBank/DDBJ whole genome shotgun (WGS) entry which is preliminary data.</text>
</comment>
<proteinExistence type="predicted"/>
<dbReference type="SUPFAM" id="SSF53756">
    <property type="entry name" value="UDP-Glycosyltransferase/glycogen phosphorylase"/>
    <property type="match status" value="1"/>
</dbReference>
<evidence type="ECO:0000313" key="5">
    <source>
        <dbReference type="Proteomes" id="UP000710385"/>
    </source>
</evidence>
<name>A0A928Y6V8_UNCKA</name>
<gene>
    <name evidence="4" type="ORF">HS096_04000</name>
</gene>
<feature type="region of interest" description="Disordered" evidence="1">
    <location>
        <begin position="46"/>
        <end position="75"/>
    </location>
</feature>
<dbReference type="AlphaFoldDB" id="A0A928Y6V8"/>
<dbReference type="CDD" id="cd03801">
    <property type="entry name" value="GT4_PimA-like"/>
    <property type="match status" value="1"/>
</dbReference>